<proteinExistence type="predicted"/>
<feature type="compositionally biased region" description="Pro residues" evidence="1">
    <location>
        <begin position="43"/>
        <end position="53"/>
    </location>
</feature>
<dbReference type="Proteomes" id="UP001209654">
    <property type="component" value="Unassembled WGS sequence"/>
</dbReference>
<feature type="region of interest" description="Disordered" evidence="1">
    <location>
        <begin position="30"/>
        <end position="53"/>
    </location>
</feature>
<feature type="compositionally biased region" description="Low complexity" evidence="1">
    <location>
        <begin position="33"/>
        <end position="42"/>
    </location>
</feature>
<evidence type="ECO:0000313" key="2">
    <source>
        <dbReference type="EMBL" id="GLB69590.1"/>
    </source>
</evidence>
<accession>A0ABQ5N024</accession>
<name>A0ABQ5N024_9MICC</name>
<reference evidence="2 3" key="1">
    <citation type="journal article" date="2023" name="Int. J. Syst. Evol. Microbiol.">
        <title>Arthrobacter mangrovi sp. nov., an actinobacterium isolated from the rhizosphere of a mangrove.</title>
        <authorList>
            <person name="Hamada M."/>
            <person name="Saitou S."/>
            <person name="Enomoto N."/>
            <person name="Nanri K."/>
            <person name="Hidaka K."/>
            <person name="Miura T."/>
            <person name="Tamura T."/>
        </authorList>
    </citation>
    <scope>NUCLEOTIDE SEQUENCE [LARGE SCALE GENOMIC DNA]</scope>
    <source>
        <strain evidence="2 3">NBRC 112813</strain>
    </source>
</reference>
<sequence length="53" mass="5415">MGGNLSYLEDDVEFPGMVCTPDAIESINAGNKGPVRGCRTGPPGCPGQGVPPR</sequence>
<dbReference type="EMBL" id="BRVS01000049">
    <property type="protein sequence ID" value="GLB69590.1"/>
    <property type="molecule type" value="Genomic_DNA"/>
</dbReference>
<comment type="caution">
    <text evidence="2">The sequence shown here is derived from an EMBL/GenBank/DDBJ whole genome shotgun (WGS) entry which is preliminary data.</text>
</comment>
<evidence type="ECO:0000313" key="3">
    <source>
        <dbReference type="Proteomes" id="UP001209654"/>
    </source>
</evidence>
<keyword evidence="3" id="KW-1185">Reference proteome</keyword>
<protein>
    <submittedName>
        <fullName evidence="2">Uncharacterized protein</fullName>
    </submittedName>
</protein>
<gene>
    <name evidence="2" type="ORF">AHIS1636_40360</name>
</gene>
<evidence type="ECO:0000256" key="1">
    <source>
        <dbReference type="SAM" id="MobiDB-lite"/>
    </source>
</evidence>
<organism evidence="2 3">
    <name type="scientific">Arthrobacter mangrovi</name>
    <dbReference type="NCBI Taxonomy" id="2966350"/>
    <lineage>
        <taxon>Bacteria</taxon>
        <taxon>Bacillati</taxon>
        <taxon>Actinomycetota</taxon>
        <taxon>Actinomycetes</taxon>
        <taxon>Micrococcales</taxon>
        <taxon>Micrococcaceae</taxon>
        <taxon>Arthrobacter</taxon>
    </lineage>
</organism>